<reference evidence="2" key="1">
    <citation type="submission" date="2022-07" db="EMBL/GenBank/DDBJ databases">
        <title>Complete genome of Mycoplasma equigenitalium type strain T37.</title>
        <authorList>
            <person name="Spergser J."/>
        </authorList>
    </citation>
    <scope>NUCLEOTIDE SEQUENCE</scope>
    <source>
        <strain evidence="2">T37</strain>
    </source>
</reference>
<sequence>MNSRLTFTEYLRANMTWSNLIKFLVFQAFSTALFLLSWFFGPKNEKRIGDALTIVSFVDLGIMLIIAIFKLGFMANIIAKIKINNKEKQERFNKKYGAPSPEELKLLEKEQPKQKEKYKSNFVFYILLVESLLLVIAALILSFA</sequence>
<protein>
    <recommendedName>
        <fullName evidence="4">DUF3899 domain-containing protein</fullName>
    </recommendedName>
</protein>
<feature type="transmembrane region" description="Helical" evidence="1">
    <location>
        <begin position="60"/>
        <end position="79"/>
    </location>
</feature>
<keyword evidence="3" id="KW-1185">Reference proteome</keyword>
<dbReference type="RefSeq" id="WP_129723048.1">
    <property type="nucleotide sequence ID" value="NZ_CP101808.1"/>
</dbReference>
<evidence type="ECO:0000256" key="1">
    <source>
        <dbReference type="SAM" id="Phobius"/>
    </source>
</evidence>
<organism evidence="2 3">
    <name type="scientific">Mycoplasmopsis equigenitalium</name>
    <dbReference type="NCBI Taxonomy" id="114883"/>
    <lineage>
        <taxon>Bacteria</taxon>
        <taxon>Bacillati</taxon>
        <taxon>Mycoplasmatota</taxon>
        <taxon>Mycoplasmoidales</taxon>
        <taxon>Metamycoplasmataceae</taxon>
        <taxon>Mycoplasmopsis</taxon>
    </lineage>
</organism>
<feature type="transmembrane region" description="Helical" evidence="1">
    <location>
        <begin position="122"/>
        <end position="143"/>
    </location>
</feature>
<dbReference type="EMBL" id="CP101808">
    <property type="protein sequence ID" value="UUD36810.1"/>
    <property type="molecule type" value="Genomic_DNA"/>
</dbReference>
<keyword evidence="1" id="KW-1133">Transmembrane helix</keyword>
<feature type="transmembrane region" description="Helical" evidence="1">
    <location>
        <begin position="20"/>
        <end position="40"/>
    </location>
</feature>
<name>A0ABY5J1E6_9BACT</name>
<dbReference type="Proteomes" id="UP001059576">
    <property type="component" value="Chromosome"/>
</dbReference>
<accession>A0ABY5J1E6</accession>
<evidence type="ECO:0000313" key="2">
    <source>
        <dbReference type="EMBL" id="UUD36810.1"/>
    </source>
</evidence>
<evidence type="ECO:0008006" key="4">
    <source>
        <dbReference type="Google" id="ProtNLM"/>
    </source>
</evidence>
<keyword evidence="1" id="KW-0812">Transmembrane</keyword>
<evidence type="ECO:0000313" key="3">
    <source>
        <dbReference type="Proteomes" id="UP001059576"/>
    </source>
</evidence>
<gene>
    <name evidence="2" type="ORF">NPA09_02845</name>
</gene>
<proteinExistence type="predicted"/>
<keyword evidence="1" id="KW-0472">Membrane</keyword>